<dbReference type="GeneID" id="106670659"/>
<dbReference type="InterPro" id="IPR007148">
    <property type="entry name" value="SSU_processome_Utp12"/>
</dbReference>
<dbReference type="PROSITE" id="PS50294">
    <property type="entry name" value="WD_REPEATS_REGION"/>
    <property type="match status" value="1"/>
</dbReference>
<dbReference type="OrthoDB" id="30195at2759"/>
<dbReference type="InterPro" id="IPR001680">
    <property type="entry name" value="WD40_rpt"/>
</dbReference>
<organism evidence="9 10">
    <name type="scientific">Cimex lectularius</name>
    <name type="common">Bed bug</name>
    <name type="synonym">Acanthia lectularia</name>
    <dbReference type="NCBI Taxonomy" id="79782"/>
    <lineage>
        <taxon>Eukaryota</taxon>
        <taxon>Metazoa</taxon>
        <taxon>Ecdysozoa</taxon>
        <taxon>Arthropoda</taxon>
        <taxon>Hexapoda</taxon>
        <taxon>Insecta</taxon>
        <taxon>Pterygota</taxon>
        <taxon>Neoptera</taxon>
        <taxon>Paraneoptera</taxon>
        <taxon>Hemiptera</taxon>
        <taxon>Heteroptera</taxon>
        <taxon>Panheteroptera</taxon>
        <taxon>Cimicomorpha</taxon>
        <taxon>Cimicidae</taxon>
        <taxon>Cimex</taxon>
    </lineage>
</organism>
<evidence type="ECO:0000256" key="6">
    <source>
        <dbReference type="PROSITE-ProRule" id="PRU00221"/>
    </source>
</evidence>
<keyword evidence="3" id="KW-0677">Repeat</keyword>
<dbReference type="InterPro" id="IPR036322">
    <property type="entry name" value="WD40_repeat_dom_sf"/>
</dbReference>
<keyword evidence="4" id="KW-0539">Nucleus</keyword>
<dbReference type="Pfam" id="PF04003">
    <property type="entry name" value="Utp12"/>
    <property type="match status" value="1"/>
</dbReference>
<dbReference type="InterPro" id="IPR019775">
    <property type="entry name" value="WD40_repeat_CS"/>
</dbReference>
<feature type="domain" description="Small-subunit processome Utp12" evidence="8">
    <location>
        <begin position="416"/>
        <end position="514"/>
    </location>
</feature>
<dbReference type="PROSITE" id="PS00678">
    <property type="entry name" value="WD_REPEATS_1"/>
    <property type="match status" value="1"/>
</dbReference>
<dbReference type="RefSeq" id="XP_014256664.1">
    <property type="nucleotide sequence ID" value="XM_014401178.2"/>
</dbReference>
<dbReference type="PANTHER" id="PTHR44267">
    <property type="entry name" value="WD REPEAT-CONTAINING PROTEIN 43"/>
    <property type="match status" value="1"/>
</dbReference>
<evidence type="ECO:0000256" key="5">
    <source>
        <dbReference type="ARBA" id="ARBA00038335"/>
    </source>
</evidence>
<dbReference type="GO" id="GO:0000462">
    <property type="term" value="P:maturation of SSU-rRNA from tricistronic rRNA transcript (SSU-rRNA, 5.8S rRNA, LSU-rRNA)"/>
    <property type="evidence" value="ECO:0007669"/>
    <property type="project" value="TreeGrafter"/>
</dbReference>
<evidence type="ECO:0000313" key="10">
    <source>
        <dbReference type="Proteomes" id="UP000494040"/>
    </source>
</evidence>
<evidence type="ECO:0000313" key="9">
    <source>
        <dbReference type="EnsemblMetazoa" id="XP_014256664.1"/>
    </source>
</evidence>
<reference evidence="9" key="1">
    <citation type="submission" date="2022-01" db="UniProtKB">
        <authorList>
            <consortium name="EnsemblMetazoa"/>
        </authorList>
    </citation>
    <scope>IDENTIFICATION</scope>
</reference>
<dbReference type="OMA" id="PCTALTW"/>
<dbReference type="InterPro" id="IPR015943">
    <property type="entry name" value="WD40/YVTN_repeat-like_dom_sf"/>
</dbReference>
<keyword evidence="2 6" id="KW-0853">WD repeat</keyword>
<dbReference type="AlphaFoldDB" id="A0A8I6S4G8"/>
<protein>
    <recommendedName>
        <fullName evidence="8">Small-subunit processome Utp12 domain-containing protein</fullName>
    </recommendedName>
</protein>
<dbReference type="SUPFAM" id="SSF50978">
    <property type="entry name" value="WD40 repeat-like"/>
    <property type="match status" value="1"/>
</dbReference>
<dbReference type="InterPro" id="IPR052414">
    <property type="entry name" value="U3_snoRNA-assoc_WDR"/>
</dbReference>
<feature type="repeat" description="WD" evidence="6">
    <location>
        <begin position="184"/>
        <end position="217"/>
    </location>
</feature>
<evidence type="ECO:0000256" key="3">
    <source>
        <dbReference type="ARBA" id="ARBA00022737"/>
    </source>
</evidence>
<accession>A0A8I6S4G8</accession>
<dbReference type="SMART" id="SM00320">
    <property type="entry name" value="WD40"/>
    <property type="match status" value="4"/>
</dbReference>
<evidence type="ECO:0000259" key="8">
    <source>
        <dbReference type="Pfam" id="PF04003"/>
    </source>
</evidence>
<proteinExistence type="inferred from homology"/>
<dbReference type="KEGG" id="clec:106670659"/>
<dbReference type="Gene3D" id="2.130.10.10">
    <property type="entry name" value="YVTN repeat-like/Quinoprotein amine dehydrogenase"/>
    <property type="match status" value="2"/>
</dbReference>
<dbReference type="PROSITE" id="PS50082">
    <property type="entry name" value="WD_REPEATS_2"/>
    <property type="match status" value="1"/>
</dbReference>
<dbReference type="EnsemblMetazoa" id="XM_014401178.2">
    <property type="protein sequence ID" value="XP_014256664.1"/>
    <property type="gene ID" value="LOC106670659"/>
</dbReference>
<dbReference type="GO" id="GO:0005730">
    <property type="term" value="C:nucleolus"/>
    <property type="evidence" value="ECO:0007669"/>
    <property type="project" value="TreeGrafter"/>
</dbReference>
<sequence length="577" mass="63504">MVKDIYSFSDCGQYFAYSGPDGKLKLWETSAGTLKQEYVPNLHLSSPCTALIWISIPISSVSSSWKNRKRKLDGKQTKIIVIGTGSGVIALYSFSEGKVIQTLEGGHNTTVHALSWSKEQGLFSIGDNFVINWDLANACIKSKWKCSKGRPTCLAVSPKGDLCVTGSYDLSLWDVEKQSLIKTFTGHSSEITHIQFVNQQYFISAASNDRHISTWNVHGESTDPIGRFALSDSINSDISISENMGSLHLGAATRNGCLHYFNHQLNGKIGKSIKPKQTVEIATDPKESSKVSPLPILSVKLTTPTTAHIVYGYSPQFSFETINITEGKENRICLIRTENVKPVLNNSVKVGGEATENVEYVSASTAVKRKSVGKNEIPMEERLGNLSIDYKDLSGTNKQSPFNMSQLLIQGLESKDKTILDSVLMRRDPEVIQETVSRLPIQVLTPLLQELKNKLQGKTLCCVLGSAWLKAIMRVHASQLIADSSACELLASVQSHLETRLSLLGPLSSLQGRLGQVLHQIEAPQSNFLANMDPVVLYQDEESSEDGESLMNDVDADDSEERWDELSDQEIDSGDES</sequence>
<name>A0A8I6S4G8_CIMLE</name>
<evidence type="ECO:0000256" key="2">
    <source>
        <dbReference type="ARBA" id="ARBA00022574"/>
    </source>
</evidence>
<evidence type="ECO:0000256" key="4">
    <source>
        <dbReference type="ARBA" id="ARBA00023242"/>
    </source>
</evidence>
<dbReference type="Pfam" id="PF00400">
    <property type="entry name" value="WD40"/>
    <property type="match status" value="2"/>
</dbReference>
<comment type="subcellular location">
    <subcellularLocation>
        <location evidence="1">Nucleus</location>
    </subcellularLocation>
</comment>
<dbReference type="PANTHER" id="PTHR44267:SF1">
    <property type="entry name" value="WD REPEAT-CONTAINING PROTEIN 43"/>
    <property type="match status" value="1"/>
</dbReference>
<feature type="region of interest" description="Disordered" evidence="7">
    <location>
        <begin position="540"/>
        <end position="577"/>
    </location>
</feature>
<keyword evidence="10" id="KW-1185">Reference proteome</keyword>
<comment type="similarity">
    <text evidence="5">Belongs to the UTP5 family.</text>
</comment>
<dbReference type="Proteomes" id="UP000494040">
    <property type="component" value="Unassembled WGS sequence"/>
</dbReference>
<evidence type="ECO:0000256" key="7">
    <source>
        <dbReference type="SAM" id="MobiDB-lite"/>
    </source>
</evidence>
<evidence type="ECO:0000256" key="1">
    <source>
        <dbReference type="ARBA" id="ARBA00004123"/>
    </source>
</evidence>